<keyword evidence="6" id="KW-0677">Repeat</keyword>
<evidence type="ECO:0000256" key="12">
    <source>
        <dbReference type="ARBA" id="ARBA00025536"/>
    </source>
</evidence>
<feature type="repeat" description="WD" evidence="14">
    <location>
        <begin position="138"/>
        <end position="180"/>
    </location>
</feature>
<dbReference type="Gene3D" id="1.25.40.470">
    <property type="match status" value="1"/>
</dbReference>
<comment type="subcellular location">
    <subcellularLocation>
        <location evidence="1 13">Cytoplasmic vesicle</location>
        <location evidence="1 13">COPI-coated vesicle membrane</location>
        <topology evidence="1 13">Peripheral membrane protein</topology>
        <orientation evidence="1 13">Cytoplasmic side</orientation>
    </subcellularLocation>
    <subcellularLocation>
        <location evidence="13">Golgi apparatus membrane</location>
        <topology evidence="13">Peripheral membrane protein</topology>
        <orientation evidence="13">Cytoplasmic side</orientation>
    </subcellularLocation>
    <text evidence="13">The coatomer is cytoplasmic or polymerized on the cytoplasmic side of the Golgi, as well as on the vesicles/buds originating from it.</text>
</comment>
<dbReference type="PANTHER" id="PTHR19876:SF2">
    <property type="entry name" value="COATOMER SUBUNIT BETA"/>
    <property type="match status" value="1"/>
</dbReference>
<feature type="domain" description="COPA/B second beta-propeller" evidence="16">
    <location>
        <begin position="319"/>
        <end position="579"/>
    </location>
</feature>
<dbReference type="InterPro" id="IPR020472">
    <property type="entry name" value="WD40_PAC1"/>
</dbReference>
<dbReference type="Pfam" id="PF23953">
    <property type="entry name" value="TPR_COPA_B"/>
    <property type="match status" value="1"/>
</dbReference>
<proteinExistence type="inferred from homology"/>
<gene>
    <name evidence="18" type="ORF">BU14_0135s0031</name>
</gene>
<evidence type="ECO:0000313" key="18">
    <source>
        <dbReference type="EMBL" id="OSX77757.1"/>
    </source>
</evidence>
<dbReference type="SUPFAM" id="SSF50978">
    <property type="entry name" value="WD40 repeat-like"/>
    <property type="match status" value="1"/>
</dbReference>
<evidence type="ECO:0000256" key="5">
    <source>
        <dbReference type="ARBA" id="ARBA00022574"/>
    </source>
</evidence>
<evidence type="ECO:0000256" key="13">
    <source>
        <dbReference type="PIRNR" id="PIRNR005567"/>
    </source>
</evidence>
<feature type="repeat" description="WD" evidence="14">
    <location>
        <begin position="181"/>
        <end position="224"/>
    </location>
</feature>
<feature type="compositionally biased region" description="Low complexity" evidence="15">
    <location>
        <begin position="902"/>
        <end position="930"/>
    </location>
</feature>
<dbReference type="GO" id="GO:0006891">
    <property type="term" value="P:intra-Golgi vesicle-mediated transport"/>
    <property type="evidence" value="ECO:0007669"/>
    <property type="project" value="TreeGrafter"/>
</dbReference>
<dbReference type="InterPro" id="IPR056176">
    <property type="entry name" value="TPR_COPA_B"/>
</dbReference>
<keyword evidence="5 14" id="KW-0853">WD repeat</keyword>
<keyword evidence="3 13" id="KW-0813">Transport</keyword>
<name>A0A1X6PA97_PORUM</name>
<sequence>MPLRLDIKKKLSARSERVKCVDIHPTEPWVLAALYDGHVFIYDYTTQQVVKSWEVSEQPIRCGAFIPRQQWVIVGADDMFIRVYNYNTMDKVATFEAHQDYIRSVAMHPTLPLVVSCSDDMLIKIWDWEKGWSCMQVLEGHSHYIMQVKFNPKDPNTFATACLDHTVKVWSLSSPVPNYTLEGHEKGVNSVDYYSGGDKPYLVTGSDDKSVKIWDYQTKSCVTTLTGHSHNVSSVAFLPDRPLIVSGSEDGSVLLWHANTYRLETTLNYGLDRCWSVAYLKGSNLVALGYDNGSVLLQLGKDEPVASMDNGGKVILAKHNEISTVNVRNANADSLGDGERVVLPSKELGSCEIYPQSVAHSPNGRFVAVCGDGEYIIYTALAWRNKAFGTADEVVWDGGAGEYAVRIGASDVRVYNKAFQERTALRLPFQTDAIFGGALLGVRGPDFVCFYDWETLALVRRIDVTTRSVYWSDSAGLVAVASQEALFVLSYNRGAVDAALDASGGTLDADGVEDAFELLHQVPDTAHSGRWVGDCFVYTNGNGRLNYTVGAEVATLFHLDRPLFLLGYLPKEDRLYLVDKHGAVVSFRLLLAVLEFKTAIVRGDKAMADSVLGRIPKSEHNKLARFLESQGLREGALELATDGDYRCELALALGKLEMAASIAREFPSELKWRQLSELAAARGDFDLAEECMNAVDDFAGLLTLHTASGNRDSLSSVASAAGAAGKMNVAFLSHFLVGDLNGCIDQLLSAGRAAEATIFARTYLPSAVPRLVQRWRSDLRKAGNVRIADALGSPDEHAHLFPTYAESLESEKAAAALYQQRASLPASAFPDHAHEPMADVAELLAGLDLANGDALPAETELDAARETEAEPSAAAAVGGAASAAVGVLASAADAVADAMTPTAAGAAGETDPASPAEEATPDAAPDAAPAPGAPPANGPESPVVDADEPDFGAGFEGTGFGDDGVDFGDSGFEDTPDFAANEGDDA</sequence>
<dbReference type="PRINTS" id="PR00320">
    <property type="entry name" value="GPROTEINBRPT"/>
</dbReference>
<dbReference type="CDD" id="cd22947">
    <property type="entry name" value="Coatomer_WDAD_beta-like"/>
    <property type="match status" value="1"/>
</dbReference>
<dbReference type="GO" id="GO:0006888">
    <property type="term" value="P:endoplasmic reticulum to Golgi vesicle-mediated transport"/>
    <property type="evidence" value="ECO:0007669"/>
    <property type="project" value="TreeGrafter"/>
</dbReference>
<dbReference type="InterPro" id="IPR016453">
    <property type="entry name" value="COPB2"/>
</dbReference>
<evidence type="ECO:0000313" key="19">
    <source>
        <dbReference type="Proteomes" id="UP000218209"/>
    </source>
</evidence>
<keyword evidence="8 13" id="KW-0653">Protein transport</keyword>
<evidence type="ECO:0000256" key="11">
    <source>
        <dbReference type="ARBA" id="ARBA00023329"/>
    </source>
</evidence>
<dbReference type="Gene3D" id="2.130.10.10">
    <property type="entry name" value="YVTN repeat-like/Quinoprotein amine dehydrogenase"/>
    <property type="match status" value="1"/>
</dbReference>
<dbReference type="Pfam" id="PF04053">
    <property type="entry name" value="B-prop_COPA_B_2nd"/>
    <property type="match status" value="1"/>
</dbReference>
<dbReference type="GO" id="GO:0030126">
    <property type="term" value="C:COPI vesicle coat"/>
    <property type="evidence" value="ECO:0007669"/>
    <property type="project" value="TreeGrafter"/>
</dbReference>
<dbReference type="GO" id="GO:0005198">
    <property type="term" value="F:structural molecule activity"/>
    <property type="evidence" value="ECO:0007669"/>
    <property type="project" value="UniProtKB-UniRule"/>
</dbReference>
<evidence type="ECO:0000256" key="6">
    <source>
        <dbReference type="ARBA" id="ARBA00022737"/>
    </source>
</evidence>
<protein>
    <recommendedName>
        <fullName evidence="13">Coatomer subunit beta'</fullName>
    </recommendedName>
</protein>
<evidence type="ECO:0000256" key="15">
    <source>
        <dbReference type="SAM" id="MobiDB-lite"/>
    </source>
</evidence>
<dbReference type="InterPro" id="IPR015943">
    <property type="entry name" value="WD40/YVTN_repeat-like_dom_sf"/>
</dbReference>
<evidence type="ECO:0000256" key="2">
    <source>
        <dbReference type="ARBA" id="ARBA00010844"/>
    </source>
</evidence>
<dbReference type="Pfam" id="PF00400">
    <property type="entry name" value="WD40"/>
    <property type="match status" value="5"/>
</dbReference>
<dbReference type="GO" id="GO:0006886">
    <property type="term" value="P:intracellular protein transport"/>
    <property type="evidence" value="ECO:0007669"/>
    <property type="project" value="UniProtKB-UniRule"/>
</dbReference>
<dbReference type="InterPro" id="IPR001680">
    <property type="entry name" value="WD40_rpt"/>
</dbReference>
<evidence type="ECO:0000256" key="4">
    <source>
        <dbReference type="ARBA" id="ARBA00022490"/>
    </source>
</evidence>
<evidence type="ECO:0000256" key="10">
    <source>
        <dbReference type="ARBA" id="ARBA00023136"/>
    </source>
</evidence>
<keyword evidence="10 13" id="KW-0472">Membrane</keyword>
<comment type="similarity">
    <text evidence="2 13">Belongs to the WD repeat COPB2 family.</text>
</comment>
<dbReference type="SMART" id="SM00320">
    <property type="entry name" value="WD40"/>
    <property type="match status" value="7"/>
</dbReference>
<evidence type="ECO:0000256" key="3">
    <source>
        <dbReference type="ARBA" id="ARBA00022448"/>
    </source>
</evidence>
<keyword evidence="9 13" id="KW-0333">Golgi apparatus</keyword>
<evidence type="ECO:0000259" key="17">
    <source>
        <dbReference type="Pfam" id="PF23953"/>
    </source>
</evidence>
<dbReference type="FunFam" id="1.25.40.470:FF:000001">
    <property type="entry name" value="Coatomer subunit beta"/>
    <property type="match status" value="1"/>
</dbReference>
<comment type="function">
    <text evidence="12 13">The coatomer is a cytosolic protein complex that binds to dilysine motifs and reversibly associates with Golgi non-clathrin-coated vesicles, which further mediate biosynthetic protein transport from the ER, via the Golgi up to the trans Golgi network. Coatomer complex is required for budding from Golgi membranes, and is essential for the retrograde Golgi-to-ER transport of dilysine-tagged proteins.</text>
</comment>
<dbReference type="PANTHER" id="PTHR19876">
    <property type="entry name" value="COATOMER"/>
    <property type="match status" value="1"/>
</dbReference>
<feature type="region of interest" description="Disordered" evidence="15">
    <location>
        <begin position="902"/>
        <end position="986"/>
    </location>
</feature>
<evidence type="ECO:0000256" key="14">
    <source>
        <dbReference type="PROSITE-ProRule" id="PRU00221"/>
    </source>
</evidence>
<keyword evidence="7 13" id="KW-0931">ER-Golgi transport</keyword>
<dbReference type="InterPro" id="IPR006692">
    <property type="entry name" value="Beta-prop_COPA/B_2nd"/>
</dbReference>
<evidence type="ECO:0000256" key="7">
    <source>
        <dbReference type="ARBA" id="ARBA00022892"/>
    </source>
</evidence>
<dbReference type="CDD" id="cd00200">
    <property type="entry name" value="WD40"/>
    <property type="match status" value="1"/>
</dbReference>
<keyword evidence="4 13" id="KW-0963">Cytoplasm</keyword>
<dbReference type="PROSITE" id="PS50294">
    <property type="entry name" value="WD_REPEATS_REGION"/>
    <property type="match status" value="4"/>
</dbReference>
<feature type="domain" description="COPA/B TPR" evidence="17">
    <location>
        <begin position="596"/>
        <end position="776"/>
    </location>
</feature>
<dbReference type="AlphaFoldDB" id="A0A1X6PA97"/>
<keyword evidence="11 13" id="KW-0968">Cytoplasmic vesicle</keyword>
<feature type="repeat" description="WD" evidence="14">
    <location>
        <begin position="225"/>
        <end position="266"/>
    </location>
</feature>
<dbReference type="PIRSF" id="PIRSF005567">
    <property type="entry name" value="Coatomer_beta'_subunit"/>
    <property type="match status" value="1"/>
</dbReference>
<reference evidence="18 19" key="1">
    <citation type="submission" date="2017-03" db="EMBL/GenBank/DDBJ databases">
        <title>WGS assembly of Porphyra umbilicalis.</title>
        <authorList>
            <person name="Brawley S.H."/>
            <person name="Blouin N.A."/>
            <person name="Ficko-Blean E."/>
            <person name="Wheeler G.L."/>
            <person name="Lohr M."/>
            <person name="Goodson H.V."/>
            <person name="Jenkins J.W."/>
            <person name="Blaby-Haas C.E."/>
            <person name="Helliwell K.E."/>
            <person name="Chan C."/>
            <person name="Marriage T."/>
            <person name="Bhattacharya D."/>
            <person name="Klein A.S."/>
            <person name="Badis Y."/>
            <person name="Brodie J."/>
            <person name="Cao Y."/>
            <person name="Collen J."/>
            <person name="Dittami S.M."/>
            <person name="Gachon C.M."/>
            <person name="Green B.R."/>
            <person name="Karpowicz S."/>
            <person name="Kim J.W."/>
            <person name="Kudahl U."/>
            <person name="Lin S."/>
            <person name="Michel G."/>
            <person name="Mittag M."/>
            <person name="Olson B.J."/>
            <person name="Pangilinan J."/>
            <person name="Peng Y."/>
            <person name="Qiu H."/>
            <person name="Shu S."/>
            <person name="Singer J.T."/>
            <person name="Smith A.G."/>
            <person name="Sprecher B.N."/>
            <person name="Wagner V."/>
            <person name="Wang W."/>
            <person name="Wang Z.-Y."/>
            <person name="Yan J."/>
            <person name="Yarish C."/>
            <person name="Zoeuner-Riek S."/>
            <person name="Zhuang Y."/>
            <person name="Zou Y."/>
            <person name="Lindquist E.A."/>
            <person name="Grimwood J."/>
            <person name="Barry K."/>
            <person name="Rokhsar D.S."/>
            <person name="Schmutz J."/>
            <person name="Stiller J.W."/>
            <person name="Grossman A.R."/>
            <person name="Prochnik S.E."/>
        </authorList>
    </citation>
    <scope>NUCLEOTIDE SEQUENCE [LARGE SCALE GENOMIC DNA]</scope>
    <source>
        <strain evidence="18">4086291</strain>
    </source>
</reference>
<evidence type="ECO:0000259" key="16">
    <source>
        <dbReference type="Pfam" id="PF04053"/>
    </source>
</evidence>
<dbReference type="InterPro" id="IPR050844">
    <property type="entry name" value="Coatomer_complex_subunit"/>
</dbReference>
<dbReference type="InterPro" id="IPR036322">
    <property type="entry name" value="WD40_repeat_dom_sf"/>
</dbReference>
<keyword evidence="19" id="KW-1185">Reference proteome</keyword>
<comment type="subunit">
    <text evidence="13">Oligomeric complex that consists of at least the alpha, beta, beta', gamma, delta, epsilon and zeta subunits.</text>
</comment>
<dbReference type="FunFam" id="2.130.10.10:FF:000016">
    <property type="entry name" value="Coatomer alpha subunit, putative"/>
    <property type="match status" value="1"/>
</dbReference>
<feature type="compositionally biased region" description="Acidic residues" evidence="15">
    <location>
        <begin position="963"/>
        <end position="986"/>
    </location>
</feature>
<evidence type="ECO:0000256" key="1">
    <source>
        <dbReference type="ARBA" id="ARBA00004347"/>
    </source>
</evidence>
<organism evidence="18 19">
    <name type="scientific">Porphyra umbilicalis</name>
    <name type="common">Purple laver</name>
    <name type="synonym">Red alga</name>
    <dbReference type="NCBI Taxonomy" id="2786"/>
    <lineage>
        <taxon>Eukaryota</taxon>
        <taxon>Rhodophyta</taxon>
        <taxon>Bangiophyceae</taxon>
        <taxon>Bangiales</taxon>
        <taxon>Bangiaceae</taxon>
        <taxon>Porphyra</taxon>
    </lineage>
</organism>
<evidence type="ECO:0000256" key="8">
    <source>
        <dbReference type="ARBA" id="ARBA00022927"/>
    </source>
</evidence>
<dbReference type="EMBL" id="KV918829">
    <property type="protein sequence ID" value="OSX77757.1"/>
    <property type="molecule type" value="Genomic_DNA"/>
</dbReference>
<dbReference type="GO" id="GO:0000139">
    <property type="term" value="C:Golgi membrane"/>
    <property type="evidence" value="ECO:0007669"/>
    <property type="project" value="UniProtKB-SubCell"/>
</dbReference>
<accession>A0A1X6PA97</accession>
<dbReference type="GO" id="GO:0006890">
    <property type="term" value="P:retrograde vesicle-mediated transport, Golgi to endoplasmic reticulum"/>
    <property type="evidence" value="ECO:0007669"/>
    <property type="project" value="TreeGrafter"/>
</dbReference>
<dbReference type="PROSITE" id="PS50082">
    <property type="entry name" value="WD_REPEATS_2"/>
    <property type="match status" value="4"/>
</dbReference>
<evidence type="ECO:0000256" key="9">
    <source>
        <dbReference type="ARBA" id="ARBA00023034"/>
    </source>
</evidence>
<dbReference type="OrthoDB" id="10261470at2759"/>
<dbReference type="Proteomes" id="UP000218209">
    <property type="component" value="Unassembled WGS sequence"/>
</dbReference>
<feature type="repeat" description="WD" evidence="14">
    <location>
        <begin position="95"/>
        <end position="127"/>
    </location>
</feature>